<sequence>MDSFELHVWNFFGAHGAASLLFWGEVRVEGLATCALVIKNVSNDTFWPYGGAMEVMWVSRDIRGCEAGKFHRCNHIACKTGLDIVASLRGLLGILTM</sequence>
<reference evidence="1 2" key="1">
    <citation type="submission" date="2012-05" db="EMBL/GenBank/DDBJ databases">
        <authorList>
            <person name="Weinstock G."/>
            <person name="Sodergren E."/>
            <person name="Lobos E.A."/>
            <person name="Fulton L."/>
            <person name="Fulton R."/>
            <person name="Courtney L."/>
            <person name="Fronick C."/>
            <person name="O'Laughlin M."/>
            <person name="Godfrey J."/>
            <person name="Wilson R.M."/>
            <person name="Miner T."/>
            <person name="Farmer C."/>
            <person name="Delehaunty K."/>
            <person name="Cordes M."/>
            <person name="Minx P."/>
            <person name="Tomlinson C."/>
            <person name="Chen J."/>
            <person name="Wollam A."/>
            <person name="Pepin K.H."/>
            <person name="Bhonagiri V."/>
            <person name="Zhang X."/>
            <person name="Suruliraj S."/>
            <person name="Warren W."/>
            <person name="Mitreva M."/>
            <person name="Mardis E.R."/>
            <person name="Wilson R.K."/>
        </authorList>
    </citation>
    <scope>NUCLEOTIDE SEQUENCE [LARGE SCALE GENOMIC DNA]</scope>
    <source>
        <strain evidence="1 2">F0235</strain>
    </source>
</reference>
<protein>
    <submittedName>
        <fullName evidence="1">Uncharacterized protein</fullName>
    </submittedName>
</protein>
<dbReference type="Proteomes" id="UP000010445">
    <property type="component" value="Unassembled WGS sequence"/>
</dbReference>
<evidence type="ECO:0000313" key="2">
    <source>
        <dbReference type="Proteomes" id="UP000010445"/>
    </source>
</evidence>
<dbReference type="AlphaFoldDB" id="L1MJI1"/>
<name>L1MJI1_9CORY</name>
<evidence type="ECO:0000313" key="1">
    <source>
        <dbReference type="EMBL" id="EKX91377.1"/>
    </source>
</evidence>
<dbReference type="HOGENOM" id="CLU_2341990_0_0_11"/>
<gene>
    <name evidence="1" type="ORF">HMPREF9997_00749</name>
</gene>
<accession>L1MJI1</accession>
<keyword evidence="2" id="KW-1185">Reference proteome</keyword>
<organism evidence="1 2">
    <name type="scientific">Corynebacterium durum F0235</name>
    <dbReference type="NCBI Taxonomy" id="1035195"/>
    <lineage>
        <taxon>Bacteria</taxon>
        <taxon>Bacillati</taxon>
        <taxon>Actinomycetota</taxon>
        <taxon>Actinomycetes</taxon>
        <taxon>Mycobacteriales</taxon>
        <taxon>Corynebacteriaceae</taxon>
        <taxon>Corynebacterium</taxon>
    </lineage>
</organism>
<proteinExistence type="predicted"/>
<dbReference type="STRING" id="1035195.HMPREF9997_00749"/>
<comment type="caution">
    <text evidence="1">The sequence shown here is derived from an EMBL/GenBank/DDBJ whole genome shotgun (WGS) entry which is preliminary data.</text>
</comment>
<dbReference type="EMBL" id="AMEM01000012">
    <property type="protein sequence ID" value="EKX91377.1"/>
    <property type="molecule type" value="Genomic_DNA"/>
</dbReference>